<keyword evidence="8" id="KW-0460">Magnesium</keyword>
<keyword evidence="6" id="KW-0547">Nucleotide-binding</keyword>
<dbReference type="PANTHER" id="PTHR32057:SF14">
    <property type="entry name" value="PROTEIN ADENYLYLTRANSFERASE SELO, MITOCHONDRIAL"/>
    <property type="match status" value="1"/>
</dbReference>
<protein>
    <submittedName>
        <fullName evidence="9">Uncharacterized ACR, YdiU/UPF0061 family protein</fullName>
    </submittedName>
</protein>
<dbReference type="GO" id="GO:0005524">
    <property type="term" value="F:ATP binding"/>
    <property type="evidence" value="ECO:0007669"/>
    <property type="project" value="UniProtKB-KW"/>
</dbReference>
<dbReference type="Pfam" id="PF02696">
    <property type="entry name" value="SelO"/>
    <property type="match status" value="1"/>
</dbReference>
<evidence type="ECO:0000256" key="3">
    <source>
        <dbReference type="ARBA" id="ARBA00022679"/>
    </source>
</evidence>
<dbReference type="InterPro" id="IPR003846">
    <property type="entry name" value="SelO"/>
</dbReference>
<name>B3T0J7_9ZZZZ</name>
<accession>B3T0J7</accession>
<dbReference type="EMBL" id="EU016566">
    <property type="protein sequence ID" value="ABZ06106.1"/>
    <property type="molecule type" value="Genomic_DNA"/>
</dbReference>
<dbReference type="AlphaFoldDB" id="B3T0J7"/>
<evidence type="ECO:0000256" key="4">
    <source>
        <dbReference type="ARBA" id="ARBA00022695"/>
    </source>
</evidence>
<evidence type="ECO:0000313" key="9">
    <source>
        <dbReference type="EMBL" id="ABZ06106.1"/>
    </source>
</evidence>
<sequence length="504" mass="55683">MMAGQQRSHLFVSWIPPMYFPFDNSYARLPDRFYARLAPTPVSHPTLIKINHPLARHLGLDPEALATPEGIEILAGNRVPDGADPLAMAYAGHQFGGWVPQLGDGRAILLGELIDGDGNRRDIQLKGSGQTPFSRSGDGRAWVGPVLREYILSEAMAALGIPTTRALAAVLTGETIFREEVQPGAVLTRVASSHIRVGTFQFFAARQDNEGLRLLADHVIARHFPDALEAENPYAALLDQAVARQGMLIAKWMAVGFIHGVTNTDNMSICGETFDYGPCAFMDTYHPDMVFSSIDLQGRYAYRRQSDMALWNLSCFASTILPLLAPEETVARDIATTAVNAFPLHFNVAWTTEFRAKLGLAEDHDEDFALAHDLLSVMAAQSVDFTCTFRCLCGLSQKSDAPLDGVFDDAAAFVGWVKAWRARLQRETRSEPQRQTAMRAANPAYIPRNHRIEAVIQSACRGDFEPFETLQGILSTPFDEQPNKLDYQHPPLPEEVVHETFCGT</sequence>
<evidence type="ECO:0000256" key="7">
    <source>
        <dbReference type="ARBA" id="ARBA00022840"/>
    </source>
</evidence>
<dbReference type="HAMAP" id="MF_00692">
    <property type="entry name" value="SelO"/>
    <property type="match status" value="1"/>
</dbReference>
<dbReference type="GO" id="GO:0070733">
    <property type="term" value="F:AMPylase activity"/>
    <property type="evidence" value="ECO:0007669"/>
    <property type="project" value="TreeGrafter"/>
</dbReference>
<comment type="cofactor">
    <cofactor evidence="1">
        <name>Mg(2+)</name>
        <dbReference type="ChEBI" id="CHEBI:18420"/>
    </cofactor>
</comment>
<organism evidence="9">
    <name type="scientific">uncultured marine microorganism HF4000_005I08</name>
    <dbReference type="NCBI Taxonomy" id="455507"/>
    <lineage>
        <taxon>unclassified sequences</taxon>
        <taxon>environmental samples</taxon>
    </lineage>
</organism>
<evidence type="ECO:0000256" key="5">
    <source>
        <dbReference type="ARBA" id="ARBA00022723"/>
    </source>
</evidence>
<keyword evidence="4" id="KW-0548">Nucleotidyltransferase</keyword>
<evidence type="ECO:0000256" key="2">
    <source>
        <dbReference type="ARBA" id="ARBA00009747"/>
    </source>
</evidence>
<evidence type="ECO:0000256" key="8">
    <source>
        <dbReference type="ARBA" id="ARBA00022842"/>
    </source>
</evidence>
<proteinExistence type="inferred from homology"/>
<gene>
    <name evidence="9" type="ORF">ALOHA_HF4000005I08ctg1g33</name>
</gene>
<keyword evidence="7" id="KW-0067">ATP-binding</keyword>
<dbReference type="PANTHER" id="PTHR32057">
    <property type="entry name" value="PROTEIN ADENYLYLTRANSFERASE SELO, MITOCHONDRIAL"/>
    <property type="match status" value="1"/>
</dbReference>
<reference evidence="9" key="1">
    <citation type="journal article" date="2008" name="ISME J.">
        <title>Genomic patterns of recombination, clonal divergence and environment in marine microbial populations.</title>
        <authorList>
            <person name="Konstantinidis K.T."/>
            <person name="Delong E.F."/>
        </authorList>
    </citation>
    <scope>NUCLEOTIDE SEQUENCE</scope>
</reference>
<evidence type="ECO:0000256" key="6">
    <source>
        <dbReference type="ARBA" id="ARBA00022741"/>
    </source>
</evidence>
<evidence type="ECO:0000256" key="1">
    <source>
        <dbReference type="ARBA" id="ARBA00001946"/>
    </source>
</evidence>
<keyword evidence="5" id="KW-0479">Metal-binding</keyword>
<comment type="similarity">
    <text evidence="2">Belongs to the SELO family.</text>
</comment>
<dbReference type="NCBIfam" id="NF000658">
    <property type="entry name" value="PRK00029.1"/>
    <property type="match status" value="1"/>
</dbReference>
<keyword evidence="3" id="KW-0808">Transferase</keyword>
<dbReference type="GO" id="GO:0046872">
    <property type="term" value="F:metal ion binding"/>
    <property type="evidence" value="ECO:0007669"/>
    <property type="project" value="UniProtKB-KW"/>
</dbReference>